<reference evidence="11" key="2">
    <citation type="submission" date="2025-08" db="UniProtKB">
        <authorList>
            <consortium name="RefSeq"/>
        </authorList>
    </citation>
    <scope>IDENTIFICATION</scope>
    <source>
        <tissue evidence="11">Leaf</tissue>
    </source>
</reference>
<dbReference type="PANTHER" id="PTHR36488">
    <property type="entry name" value="CASP-LIKE PROTEIN 1U1"/>
    <property type="match status" value="1"/>
</dbReference>
<feature type="transmembrane region" description="Helical" evidence="8">
    <location>
        <begin position="83"/>
        <end position="106"/>
    </location>
</feature>
<keyword evidence="10" id="KW-1185">Reference proteome</keyword>
<name>A0A9R0K5N1_SPIOL</name>
<evidence type="ECO:0000313" key="10">
    <source>
        <dbReference type="Proteomes" id="UP000813463"/>
    </source>
</evidence>
<evidence type="ECO:0000256" key="7">
    <source>
        <dbReference type="ARBA" id="ARBA00023136"/>
    </source>
</evidence>
<keyword evidence="4 8" id="KW-1003">Cell membrane</keyword>
<dbReference type="InterPro" id="IPR006702">
    <property type="entry name" value="CASP_dom"/>
</dbReference>
<dbReference type="RefSeq" id="XP_021858638.2">
    <property type="nucleotide sequence ID" value="XM_022002946.2"/>
</dbReference>
<evidence type="ECO:0000256" key="1">
    <source>
        <dbReference type="ARBA" id="ARBA00004651"/>
    </source>
</evidence>
<dbReference type="InterPro" id="IPR044173">
    <property type="entry name" value="CASPL"/>
</dbReference>
<keyword evidence="6 8" id="KW-1133">Transmembrane helix</keyword>
<feature type="transmembrane region" description="Helical" evidence="8">
    <location>
        <begin position="7"/>
        <end position="31"/>
    </location>
</feature>
<dbReference type="InterPro" id="IPR006459">
    <property type="entry name" value="CASP/CASPL"/>
</dbReference>
<feature type="domain" description="Casparian strip membrane protein" evidence="9">
    <location>
        <begin position="7"/>
        <end position="141"/>
    </location>
</feature>
<dbReference type="PANTHER" id="PTHR36488:SF8">
    <property type="entry name" value="CASP-LIKE PROTEIN 1U1"/>
    <property type="match status" value="1"/>
</dbReference>
<evidence type="ECO:0000256" key="3">
    <source>
        <dbReference type="ARBA" id="ARBA00011489"/>
    </source>
</evidence>
<dbReference type="GeneID" id="110797827"/>
<evidence type="ECO:0000256" key="8">
    <source>
        <dbReference type="RuleBase" id="RU361233"/>
    </source>
</evidence>
<evidence type="ECO:0000313" key="11">
    <source>
        <dbReference type="RefSeq" id="XP_021858638.2"/>
    </source>
</evidence>
<comment type="subunit">
    <text evidence="3 8">Homodimer and heterodimers.</text>
</comment>
<feature type="transmembrane region" description="Helical" evidence="8">
    <location>
        <begin position="51"/>
        <end position="71"/>
    </location>
</feature>
<dbReference type="KEGG" id="soe:110797827"/>
<comment type="subcellular location">
    <subcellularLocation>
        <location evidence="1 8">Cell membrane</location>
        <topology evidence="1 8">Multi-pass membrane protein</topology>
    </subcellularLocation>
</comment>
<dbReference type="NCBIfam" id="TIGR01569">
    <property type="entry name" value="A_tha_TIGR01569"/>
    <property type="match status" value="1"/>
</dbReference>
<evidence type="ECO:0000256" key="2">
    <source>
        <dbReference type="ARBA" id="ARBA00007651"/>
    </source>
</evidence>
<reference evidence="10" key="1">
    <citation type="journal article" date="2021" name="Nat. Commun.">
        <title>Genomic analyses provide insights into spinach domestication and the genetic basis of agronomic traits.</title>
        <authorList>
            <person name="Cai X."/>
            <person name="Sun X."/>
            <person name="Xu C."/>
            <person name="Sun H."/>
            <person name="Wang X."/>
            <person name="Ge C."/>
            <person name="Zhang Z."/>
            <person name="Wang Q."/>
            <person name="Fei Z."/>
            <person name="Jiao C."/>
            <person name="Wang Q."/>
        </authorList>
    </citation>
    <scope>NUCLEOTIDE SEQUENCE [LARGE SCALE GENOMIC DNA]</scope>
    <source>
        <strain evidence="10">cv. Varoflay</strain>
    </source>
</reference>
<evidence type="ECO:0000256" key="6">
    <source>
        <dbReference type="ARBA" id="ARBA00022989"/>
    </source>
</evidence>
<keyword evidence="7 8" id="KW-0472">Membrane</keyword>
<evidence type="ECO:0000256" key="5">
    <source>
        <dbReference type="ARBA" id="ARBA00022692"/>
    </source>
</evidence>
<evidence type="ECO:0000256" key="4">
    <source>
        <dbReference type="ARBA" id="ARBA00022475"/>
    </source>
</evidence>
<protein>
    <recommendedName>
        <fullName evidence="8">CASP-like protein</fullName>
    </recommendedName>
</protein>
<sequence length="163" mass="17614">MTKIKGVITFVLRLVALAATIVSTIVMGTAHDSASVLGIKFEAKFTDSPSFKYYVIIYSIVSFYSLVVLLLPFKKLLWRFTLVLDMMMTLLLTSALAAALAIAYVGKKGNSHAGWLAICDQVPKFCDETSGALAVGFVAAIIYLVLLLYSLHAALSPIFPVSS</sequence>
<evidence type="ECO:0000259" key="9">
    <source>
        <dbReference type="Pfam" id="PF04535"/>
    </source>
</evidence>
<feature type="transmembrane region" description="Helical" evidence="8">
    <location>
        <begin position="132"/>
        <end position="155"/>
    </location>
</feature>
<dbReference type="AlphaFoldDB" id="A0A9R0K5N1"/>
<dbReference type="GO" id="GO:0005886">
    <property type="term" value="C:plasma membrane"/>
    <property type="evidence" value="ECO:0007669"/>
    <property type="project" value="UniProtKB-SubCell"/>
</dbReference>
<gene>
    <name evidence="11" type="primary">LOC110797827</name>
</gene>
<proteinExistence type="inferred from homology"/>
<keyword evidence="5 8" id="KW-0812">Transmembrane</keyword>
<dbReference type="Pfam" id="PF04535">
    <property type="entry name" value="CASP_dom"/>
    <property type="match status" value="1"/>
</dbReference>
<dbReference type="Proteomes" id="UP000813463">
    <property type="component" value="Chromosome 6"/>
</dbReference>
<accession>A0A9R0K5N1</accession>
<comment type="similarity">
    <text evidence="2 8">Belongs to the Casparian strip membrane proteins (CASP) family.</text>
</comment>
<organism evidence="10 11">
    <name type="scientific">Spinacia oleracea</name>
    <name type="common">Spinach</name>
    <dbReference type="NCBI Taxonomy" id="3562"/>
    <lineage>
        <taxon>Eukaryota</taxon>
        <taxon>Viridiplantae</taxon>
        <taxon>Streptophyta</taxon>
        <taxon>Embryophyta</taxon>
        <taxon>Tracheophyta</taxon>
        <taxon>Spermatophyta</taxon>
        <taxon>Magnoliopsida</taxon>
        <taxon>eudicotyledons</taxon>
        <taxon>Gunneridae</taxon>
        <taxon>Pentapetalae</taxon>
        <taxon>Caryophyllales</taxon>
        <taxon>Chenopodiaceae</taxon>
        <taxon>Chenopodioideae</taxon>
        <taxon>Anserineae</taxon>
        <taxon>Spinacia</taxon>
    </lineage>
</organism>